<feature type="chain" id="PRO_5034599677" description="Ig-like domain-containing protein" evidence="1">
    <location>
        <begin position="31"/>
        <end position="415"/>
    </location>
</feature>
<dbReference type="PANTHER" id="PTHR46013">
    <property type="entry name" value="VASCULAR CELL ADHESION MOLECULE 1"/>
    <property type="match status" value="1"/>
</dbReference>
<dbReference type="CDD" id="cd00096">
    <property type="entry name" value="Ig"/>
    <property type="match status" value="1"/>
</dbReference>
<dbReference type="SUPFAM" id="SSF48726">
    <property type="entry name" value="Immunoglobulin"/>
    <property type="match status" value="3"/>
</dbReference>
<dbReference type="InterPro" id="IPR036179">
    <property type="entry name" value="Ig-like_dom_sf"/>
</dbReference>
<feature type="signal peptide" evidence="1">
    <location>
        <begin position="1"/>
        <end position="30"/>
    </location>
</feature>
<keyword evidence="4" id="KW-1185">Reference proteome</keyword>
<proteinExistence type="predicted"/>
<feature type="domain" description="Ig-like" evidence="2">
    <location>
        <begin position="228"/>
        <end position="309"/>
    </location>
</feature>
<dbReference type="InterPro" id="IPR003598">
    <property type="entry name" value="Ig_sub2"/>
</dbReference>
<evidence type="ECO:0000313" key="3">
    <source>
        <dbReference type="Ensembl" id="ENSNFUP00015006209.1"/>
    </source>
</evidence>
<dbReference type="Ensembl" id="ENSNFUT00015006542.1">
    <property type="protein sequence ID" value="ENSNFUP00015006209.1"/>
    <property type="gene ID" value="ENSNFUG00015003089.1"/>
</dbReference>
<dbReference type="SMART" id="SM00409">
    <property type="entry name" value="IG"/>
    <property type="match status" value="3"/>
</dbReference>
<dbReference type="SMART" id="SM00408">
    <property type="entry name" value="IGc2"/>
    <property type="match status" value="2"/>
</dbReference>
<dbReference type="PROSITE" id="PS50835">
    <property type="entry name" value="IG_LIKE"/>
    <property type="match status" value="3"/>
</dbReference>
<dbReference type="AlphaFoldDB" id="A0A8C6KKL2"/>
<evidence type="ECO:0000256" key="1">
    <source>
        <dbReference type="SAM" id="SignalP"/>
    </source>
</evidence>
<protein>
    <recommendedName>
        <fullName evidence="2">Ig-like domain-containing protein</fullName>
    </recommendedName>
</protein>
<keyword evidence="1" id="KW-0732">Signal</keyword>
<name>A0A8C6KKL2_NOTFU</name>
<evidence type="ECO:0000313" key="4">
    <source>
        <dbReference type="Proteomes" id="UP000694548"/>
    </source>
</evidence>
<feature type="domain" description="Ig-like" evidence="2">
    <location>
        <begin position="317"/>
        <end position="391"/>
    </location>
</feature>
<organism evidence="3 4">
    <name type="scientific">Nothobranchius furzeri</name>
    <name type="common">Turquoise killifish</name>
    <dbReference type="NCBI Taxonomy" id="105023"/>
    <lineage>
        <taxon>Eukaryota</taxon>
        <taxon>Metazoa</taxon>
        <taxon>Chordata</taxon>
        <taxon>Craniata</taxon>
        <taxon>Vertebrata</taxon>
        <taxon>Euteleostomi</taxon>
        <taxon>Actinopterygii</taxon>
        <taxon>Neopterygii</taxon>
        <taxon>Teleostei</taxon>
        <taxon>Neoteleostei</taxon>
        <taxon>Acanthomorphata</taxon>
        <taxon>Ovalentaria</taxon>
        <taxon>Atherinomorphae</taxon>
        <taxon>Cyprinodontiformes</taxon>
        <taxon>Nothobranchiidae</taxon>
        <taxon>Nothobranchius</taxon>
    </lineage>
</organism>
<reference evidence="3" key="3">
    <citation type="submission" date="2025-09" db="UniProtKB">
        <authorList>
            <consortium name="Ensembl"/>
        </authorList>
    </citation>
    <scope>IDENTIFICATION</scope>
</reference>
<dbReference type="InterPro" id="IPR013783">
    <property type="entry name" value="Ig-like_fold"/>
</dbReference>
<sequence length="415" mass="46803">MILPFIRADFCRLFTNNIFLLFCFPVICQTDWSVTYNPPQICTLEGSAVKIISHFSYPKYVTGSWVKTTVNNYFWFTKTTEEGEPVDLRDDPDYSGRVSYEKCGNKVCHLLITNVTKSDSNEFKFRFITNQQSGSFTGVPGVTLSVTGKLLLCVCVCVRVNVYSAKTYLTCHSDCQLPARVSYCWYKNGQKLGRSTTKYLWYQISPAGRYQCAIEGLEQFPSPPVSVPSVSTNPSGEIMEDRSVTLTCSSDANPAAKYTWYEKDGDQNYKHLSSEQHHVFSSIKSSDSGWYWCEAENDLGRQTSRLFIDVKYPPRRPSVSLSSSGLIEEGEPVTLTCSSDANPAANYTWYKEDNKHPIGVKSDYRVPSVTSEDRGHYICMSENQYGQRNSSCLFVDILCKFSSSGIHVSESTSCR</sequence>
<dbReference type="GeneTree" id="ENSGT01010000222294"/>
<evidence type="ECO:0000259" key="2">
    <source>
        <dbReference type="PROSITE" id="PS50835"/>
    </source>
</evidence>
<dbReference type="Pfam" id="PF13927">
    <property type="entry name" value="Ig_3"/>
    <property type="match status" value="2"/>
</dbReference>
<dbReference type="Proteomes" id="UP000694548">
    <property type="component" value="Chromosome sgr02"/>
</dbReference>
<reference evidence="3" key="2">
    <citation type="submission" date="2025-08" db="UniProtKB">
        <authorList>
            <consortium name="Ensembl"/>
        </authorList>
    </citation>
    <scope>IDENTIFICATION</scope>
</reference>
<dbReference type="InterPro" id="IPR003599">
    <property type="entry name" value="Ig_sub"/>
</dbReference>
<reference evidence="3" key="1">
    <citation type="submission" date="2014-08" db="EMBL/GenBank/DDBJ databases">
        <authorList>
            <person name="Senf B."/>
            <person name="Petzold A."/>
            <person name="Downie B.R."/>
            <person name="Koch P."/>
            <person name="Platzer M."/>
        </authorList>
    </citation>
    <scope>NUCLEOTIDE SEQUENCE [LARGE SCALE GENOMIC DNA]</scope>
    <source>
        <strain evidence="3">GRZ</strain>
    </source>
</reference>
<dbReference type="Gene3D" id="2.60.40.10">
    <property type="entry name" value="Immunoglobulins"/>
    <property type="match status" value="3"/>
</dbReference>
<dbReference type="InterPro" id="IPR007110">
    <property type="entry name" value="Ig-like_dom"/>
</dbReference>
<accession>A0A8C6KKL2</accession>
<feature type="domain" description="Ig-like" evidence="2">
    <location>
        <begin position="140"/>
        <end position="226"/>
    </location>
</feature>
<dbReference type="PANTHER" id="PTHR46013:SF4">
    <property type="entry name" value="B-CELL RECEPTOR CD22-RELATED"/>
    <property type="match status" value="1"/>
</dbReference>